<dbReference type="InterPro" id="IPR050204">
    <property type="entry name" value="AraC_XylS_family_regulators"/>
</dbReference>
<evidence type="ECO:0000313" key="5">
    <source>
        <dbReference type="EMBL" id="MCP2270938.1"/>
    </source>
</evidence>
<accession>A0ABT1IE81</accession>
<keyword evidence="2 5" id="KW-0238">DNA-binding</keyword>
<dbReference type="InterPro" id="IPR018062">
    <property type="entry name" value="HTH_AraC-typ_CS"/>
</dbReference>
<dbReference type="PROSITE" id="PS00041">
    <property type="entry name" value="HTH_ARAC_FAMILY_1"/>
    <property type="match status" value="1"/>
</dbReference>
<keyword evidence="1" id="KW-0805">Transcription regulation</keyword>
<evidence type="ECO:0000256" key="3">
    <source>
        <dbReference type="ARBA" id="ARBA00023163"/>
    </source>
</evidence>
<dbReference type="SUPFAM" id="SSF46689">
    <property type="entry name" value="Homeodomain-like"/>
    <property type="match status" value="2"/>
</dbReference>
<dbReference type="Proteomes" id="UP001205185">
    <property type="component" value="Unassembled WGS sequence"/>
</dbReference>
<evidence type="ECO:0000256" key="1">
    <source>
        <dbReference type="ARBA" id="ARBA00023015"/>
    </source>
</evidence>
<dbReference type="GO" id="GO:0003677">
    <property type="term" value="F:DNA binding"/>
    <property type="evidence" value="ECO:0007669"/>
    <property type="project" value="UniProtKB-KW"/>
</dbReference>
<dbReference type="RefSeq" id="WP_253887898.1">
    <property type="nucleotide sequence ID" value="NZ_BAAAVB010000013.1"/>
</dbReference>
<sequence>MDDVFGNAVDRVIRQMYDNLGGQITVDDLARTALYSKFHFSRAFQRVTGVPPGRFLSAMRLLEAKRLLLSTTISVTEIGQQVGYASIGTFSSRFSDNVGAPPSLYRELGRVGTGTLLEDAPAPPVPPAPLFRYTVLGRPAPSAHRRRWHLLAYSVAEGEINTVEGGVSGTVEGEANRREGGREVDGRACGIGGGAGGAQRFDDAHGTVTGSIGQIPIRHDTVTSFTGLCLRPKRGLDPPVSLALLELRPEACGTHAN</sequence>
<comment type="caution">
    <text evidence="5">The sequence shown here is derived from an EMBL/GenBank/DDBJ whole genome shotgun (WGS) entry which is preliminary data.</text>
</comment>
<gene>
    <name evidence="5" type="ORF">LV75_003450</name>
</gene>
<dbReference type="InterPro" id="IPR009057">
    <property type="entry name" value="Homeodomain-like_sf"/>
</dbReference>
<protein>
    <submittedName>
        <fullName evidence="5">AraC-type DNA-binding protein</fullName>
    </submittedName>
</protein>
<dbReference type="PANTHER" id="PTHR46796">
    <property type="entry name" value="HTH-TYPE TRANSCRIPTIONAL ACTIVATOR RHAS-RELATED"/>
    <property type="match status" value="1"/>
</dbReference>
<name>A0ABT1IE81_9PSEU</name>
<feature type="domain" description="HTH araC/xylS-type" evidence="4">
    <location>
        <begin position="10"/>
        <end position="108"/>
    </location>
</feature>
<dbReference type="EMBL" id="JAMTCO010000008">
    <property type="protein sequence ID" value="MCP2270938.1"/>
    <property type="molecule type" value="Genomic_DNA"/>
</dbReference>
<dbReference type="InterPro" id="IPR018060">
    <property type="entry name" value="HTH_AraC"/>
</dbReference>
<dbReference type="Pfam" id="PF12833">
    <property type="entry name" value="HTH_18"/>
    <property type="match status" value="1"/>
</dbReference>
<reference evidence="5 6" key="1">
    <citation type="submission" date="2022-06" db="EMBL/GenBank/DDBJ databases">
        <title>Genomic Encyclopedia of Archaeal and Bacterial Type Strains, Phase II (KMG-II): from individual species to whole genera.</title>
        <authorList>
            <person name="Goeker M."/>
        </authorList>
    </citation>
    <scope>NUCLEOTIDE SEQUENCE [LARGE SCALE GENOMIC DNA]</scope>
    <source>
        <strain evidence="5 6">DSM 44255</strain>
    </source>
</reference>
<evidence type="ECO:0000313" key="6">
    <source>
        <dbReference type="Proteomes" id="UP001205185"/>
    </source>
</evidence>
<evidence type="ECO:0000256" key="2">
    <source>
        <dbReference type="ARBA" id="ARBA00023125"/>
    </source>
</evidence>
<evidence type="ECO:0000259" key="4">
    <source>
        <dbReference type="PROSITE" id="PS01124"/>
    </source>
</evidence>
<proteinExistence type="predicted"/>
<keyword evidence="3" id="KW-0804">Transcription</keyword>
<organism evidence="5 6">
    <name type="scientific">Actinokineospora diospyrosa</name>
    <dbReference type="NCBI Taxonomy" id="103728"/>
    <lineage>
        <taxon>Bacteria</taxon>
        <taxon>Bacillati</taxon>
        <taxon>Actinomycetota</taxon>
        <taxon>Actinomycetes</taxon>
        <taxon>Pseudonocardiales</taxon>
        <taxon>Pseudonocardiaceae</taxon>
        <taxon>Actinokineospora</taxon>
    </lineage>
</organism>
<keyword evidence="6" id="KW-1185">Reference proteome</keyword>
<dbReference type="PROSITE" id="PS01124">
    <property type="entry name" value="HTH_ARAC_FAMILY_2"/>
    <property type="match status" value="1"/>
</dbReference>
<dbReference type="SMART" id="SM00342">
    <property type="entry name" value="HTH_ARAC"/>
    <property type="match status" value="1"/>
</dbReference>
<dbReference type="Gene3D" id="1.10.10.60">
    <property type="entry name" value="Homeodomain-like"/>
    <property type="match status" value="2"/>
</dbReference>